<keyword evidence="4" id="KW-1185">Reference proteome</keyword>
<dbReference type="OrthoDB" id="3557988at2759"/>
<name>A0A2J6S009_HYAVF</name>
<evidence type="ECO:0000256" key="1">
    <source>
        <dbReference type="SAM" id="Coils"/>
    </source>
</evidence>
<evidence type="ECO:0000313" key="3">
    <source>
        <dbReference type="EMBL" id="PMD44103.1"/>
    </source>
</evidence>
<keyword evidence="1" id="KW-0175">Coiled coil</keyword>
<proteinExistence type="predicted"/>
<sequence length="172" mass="20170">MSRPNKRRGGIGFNGDDEAESPSKRQALDPSSDEFLEGQTLYAKIRSEIQHQFIGEAETAFRKTITKKVKDELRRSMVLDVQEEGRKLIASQKKKLLGQMRKQIKLEVEKELGLEPDREAKLRERVRREVREEMREEWERRVANARREARYEMEERVAELEEKIAELEGADG</sequence>
<reference evidence="3 4" key="1">
    <citation type="submission" date="2016-04" db="EMBL/GenBank/DDBJ databases">
        <title>A degradative enzymes factory behind the ericoid mycorrhizal symbiosis.</title>
        <authorList>
            <consortium name="DOE Joint Genome Institute"/>
            <person name="Martino E."/>
            <person name="Morin E."/>
            <person name="Grelet G."/>
            <person name="Kuo A."/>
            <person name="Kohler A."/>
            <person name="Daghino S."/>
            <person name="Barry K."/>
            <person name="Choi C."/>
            <person name="Cichocki N."/>
            <person name="Clum A."/>
            <person name="Copeland A."/>
            <person name="Hainaut M."/>
            <person name="Haridas S."/>
            <person name="Labutti K."/>
            <person name="Lindquist E."/>
            <person name="Lipzen A."/>
            <person name="Khouja H.-R."/>
            <person name="Murat C."/>
            <person name="Ohm R."/>
            <person name="Olson A."/>
            <person name="Spatafora J."/>
            <person name="Veneault-Fourrey C."/>
            <person name="Henrissat B."/>
            <person name="Grigoriev I."/>
            <person name="Martin F."/>
            <person name="Perotto S."/>
        </authorList>
    </citation>
    <scope>NUCLEOTIDE SEQUENCE [LARGE SCALE GENOMIC DNA]</scope>
    <source>
        <strain evidence="3 4">F</strain>
    </source>
</reference>
<evidence type="ECO:0000256" key="2">
    <source>
        <dbReference type="SAM" id="MobiDB-lite"/>
    </source>
</evidence>
<evidence type="ECO:0000313" key="4">
    <source>
        <dbReference type="Proteomes" id="UP000235786"/>
    </source>
</evidence>
<gene>
    <name evidence="3" type="ORF">L207DRAFT_563159</name>
</gene>
<protein>
    <submittedName>
        <fullName evidence="3">Uncharacterized protein</fullName>
    </submittedName>
</protein>
<dbReference type="EMBL" id="KZ613941">
    <property type="protein sequence ID" value="PMD44103.1"/>
    <property type="molecule type" value="Genomic_DNA"/>
</dbReference>
<dbReference type="AlphaFoldDB" id="A0A2J6S009"/>
<feature type="coiled-coil region" evidence="1">
    <location>
        <begin position="128"/>
        <end position="170"/>
    </location>
</feature>
<organism evidence="3 4">
    <name type="scientific">Hyaloscypha variabilis (strain UAMH 11265 / GT02V1 / F)</name>
    <name type="common">Meliniomyces variabilis</name>
    <dbReference type="NCBI Taxonomy" id="1149755"/>
    <lineage>
        <taxon>Eukaryota</taxon>
        <taxon>Fungi</taxon>
        <taxon>Dikarya</taxon>
        <taxon>Ascomycota</taxon>
        <taxon>Pezizomycotina</taxon>
        <taxon>Leotiomycetes</taxon>
        <taxon>Helotiales</taxon>
        <taxon>Hyaloscyphaceae</taxon>
        <taxon>Hyaloscypha</taxon>
        <taxon>Hyaloscypha variabilis</taxon>
    </lineage>
</organism>
<accession>A0A2J6S009</accession>
<feature type="region of interest" description="Disordered" evidence="2">
    <location>
        <begin position="1"/>
        <end position="33"/>
    </location>
</feature>
<dbReference type="Proteomes" id="UP000235786">
    <property type="component" value="Unassembled WGS sequence"/>
</dbReference>